<organism evidence="3 4">
    <name type="scientific">Mugilogobius chulae</name>
    <name type="common">yellowstripe goby</name>
    <dbReference type="NCBI Taxonomy" id="88201"/>
    <lineage>
        <taxon>Eukaryota</taxon>
        <taxon>Metazoa</taxon>
        <taxon>Chordata</taxon>
        <taxon>Craniata</taxon>
        <taxon>Vertebrata</taxon>
        <taxon>Euteleostomi</taxon>
        <taxon>Actinopterygii</taxon>
        <taxon>Neopterygii</taxon>
        <taxon>Teleostei</taxon>
        <taxon>Neoteleostei</taxon>
        <taxon>Acanthomorphata</taxon>
        <taxon>Gobiaria</taxon>
        <taxon>Gobiiformes</taxon>
        <taxon>Gobioidei</taxon>
        <taxon>Gobiidae</taxon>
        <taxon>Gobionellinae</taxon>
        <taxon>Mugilogobius</taxon>
    </lineage>
</organism>
<reference evidence="4" key="1">
    <citation type="submission" date="2024-04" db="EMBL/GenBank/DDBJ databases">
        <title>Salinicola lusitanus LLJ914,a marine bacterium isolated from the Okinawa Trough.</title>
        <authorList>
            <person name="Li J."/>
        </authorList>
    </citation>
    <scope>NUCLEOTIDE SEQUENCE [LARGE SCALE GENOMIC DNA]</scope>
</reference>
<dbReference type="EMBL" id="JBBPFD010000658">
    <property type="protein sequence ID" value="KAK7878018.1"/>
    <property type="molecule type" value="Genomic_DNA"/>
</dbReference>
<proteinExistence type="predicted"/>
<dbReference type="Gene3D" id="2.60.40.150">
    <property type="entry name" value="C2 domain"/>
    <property type="match status" value="1"/>
</dbReference>
<dbReference type="InterPro" id="IPR000008">
    <property type="entry name" value="C2_dom"/>
</dbReference>
<sequence length="110" mass="11842">MRDAELAEAGSLAAHQLVSTVDVMATASSRAESSHNLRGTSQLHAIVSCAKIKRKKSLFGAAIYVEATADGESRRTAKSHSSSNPKWDERLTLNVTPHSQLDFKYGATTL</sequence>
<evidence type="ECO:0000313" key="4">
    <source>
        <dbReference type="Proteomes" id="UP001460270"/>
    </source>
</evidence>
<comment type="caution">
    <text evidence="3">The sequence shown here is derived from an EMBL/GenBank/DDBJ whole genome shotgun (WGS) entry which is preliminary data.</text>
</comment>
<feature type="domain" description="C2" evidence="2">
    <location>
        <begin position="46"/>
        <end position="101"/>
    </location>
</feature>
<gene>
    <name evidence="3" type="ORF">WMY93_031331</name>
</gene>
<dbReference type="Proteomes" id="UP001460270">
    <property type="component" value="Unassembled WGS sequence"/>
</dbReference>
<dbReference type="InterPro" id="IPR035892">
    <property type="entry name" value="C2_domain_sf"/>
</dbReference>
<evidence type="ECO:0000256" key="1">
    <source>
        <dbReference type="SAM" id="MobiDB-lite"/>
    </source>
</evidence>
<dbReference type="Pfam" id="PF00168">
    <property type="entry name" value="C2"/>
    <property type="match status" value="1"/>
</dbReference>
<dbReference type="AlphaFoldDB" id="A0AAW0MDS8"/>
<feature type="region of interest" description="Disordered" evidence="1">
    <location>
        <begin position="70"/>
        <end position="93"/>
    </location>
</feature>
<evidence type="ECO:0000313" key="3">
    <source>
        <dbReference type="EMBL" id="KAK7878018.1"/>
    </source>
</evidence>
<protein>
    <recommendedName>
        <fullName evidence="2">C2 domain-containing protein</fullName>
    </recommendedName>
</protein>
<evidence type="ECO:0000259" key="2">
    <source>
        <dbReference type="Pfam" id="PF00168"/>
    </source>
</evidence>
<keyword evidence="4" id="KW-1185">Reference proteome</keyword>
<accession>A0AAW0MDS8</accession>
<name>A0AAW0MDS8_9GOBI</name>
<dbReference type="SUPFAM" id="SSF49562">
    <property type="entry name" value="C2 domain (Calcium/lipid-binding domain, CaLB)"/>
    <property type="match status" value="1"/>
</dbReference>